<reference evidence="1" key="1">
    <citation type="journal article" date="2021" name="Proc. Natl. Acad. Sci. U.S.A.">
        <title>A Catalog of Tens of Thousands of Viruses from Human Metagenomes Reveals Hidden Associations with Chronic Diseases.</title>
        <authorList>
            <person name="Tisza M.J."/>
            <person name="Buck C.B."/>
        </authorList>
    </citation>
    <scope>NUCLEOTIDE SEQUENCE</scope>
    <source>
        <strain evidence="1">CtGDt6</strain>
    </source>
</reference>
<accession>A0A8S5U852</accession>
<name>A0A8S5U852_9CAUD</name>
<sequence length="86" mass="10073">MRILSSKDYSWLMGRIETLSNENERLQMKVDEITKEQPNDCKSNEGSHFCSICEFGYLRTRNPFGADFYACSKTVSCEDFKRKEDN</sequence>
<dbReference type="EMBL" id="BK016032">
    <property type="protein sequence ID" value="DAF90566.1"/>
    <property type="molecule type" value="Genomic_DNA"/>
</dbReference>
<organism evidence="1">
    <name type="scientific">Siphoviridae sp. ctGDt6</name>
    <dbReference type="NCBI Taxonomy" id="2825408"/>
    <lineage>
        <taxon>Viruses</taxon>
        <taxon>Duplodnaviria</taxon>
        <taxon>Heunggongvirae</taxon>
        <taxon>Uroviricota</taxon>
        <taxon>Caudoviricetes</taxon>
    </lineage>
</organism>
<evidence type="ECO:0000313" key="1">
    <source>
        <dbReference type="EMBL" id="DAF90566.1"/>
    </source>
</evidence>
<protein>
    <submittedName>
        <fullName evidence="1">Uncharacterized protein</fullName>
    </submittedName>
</protein>
<proteinExistence type="predicted"/>